<keyword evidence="1" id="KW-0472">Membrane</keyword>
<accession>A0A402WNU2</accession>
<feature type="transmembrane region" description="Helical" evidence="1">
    <location>
        <begin position="135"/>
        <end position="153"/>
    </location>
</feature>
<reference evidence="2" key="1">
    <citation type="submission" date="2018-07" db="EMBL/GenBank/DDBJ databases">
        <authorList>
            <consortium name="GenomeTrakr network: Whole genome sequencing for foodborne pathogen traceback"/>
        </authorList>
    </citation>
    <scope>NUCLEOTIDE SEQUENCE [LARGE SCALE GENOMIC DNA]</scope>
    <source>
        <strain evidence="2">CFSAN048114</strain>
    </source>
</reference>
<evidence type="ECO:0000256" key="1">
    <source>
        <dbReference type="SAM" id="Phobius"/>
    </source>
</evidence>
<name>A0A402WNU2_SALER</name>
<protein>
    <submittedName>
        <fullName evidence="2">DUF2919 family protein</fullName>
    </submittedName>
</protein>
<dbReference type="Pfam" id="PF11143">
    <property type="entry name" value="DUF2919"/>
    <property type="match status" value="1"/>
</dbReference>
<keyword evidence="1" id="KW-1133">Transmembrane helix</keyword>
<feature type="transmembrane region" description="Helical" evidence="1">
    <location>
        <begin position="165"/>
        <end position="181"/>
    </location>
</feature>
<proteinExistence type="predicted"/>
<organism evidence="2">
    <name type="scientific">Salmonella enterica</name>
    <name type="common">Salmonella choleraesuis</name>
    <dbReference type="NCBI Taxonomy" id="28901"/>
    <lineage>
        <taxon>Bacteria</taxon>
        <taxon>Pseudomonadati</taxon>
        <taxon>Pseudomonadota</taxon>
        <taxon>Gammaproteobacteria</taxon>
        <taxon>Enterobacterales</taxon>
        <taxon>Enterobacteriaceae</taxon>
        <taxon>Salmonella</taxon>
    </lineage>
</organism>
<comment type="caution">
    <text evidence="2">The sequence shown here is derived from an EMBL/GenBank/DDBJ whole genome shotgun (WGS) entry which is preliminary data.</text>
</comment>
<dbReference type="InterPro" id="IPR021318">
    <property type="entry name" value="DUF2919"/>
</dbReference>
<keyword evidence="1" id="KW-0812">Transmembrane</keyword>
<gene>
    <name evidence="2" type="ORF">A7E06_28290</name>
</gene>
<dbReference type="Proteomes" id="UP000839530">
    <property type="component" value="Unassembled WGS sequence"/>
</dbReference>
<feature type="transmembrane region" description="Helical" evidence="1">
    <location>
        <begin position="99"/>
        <end position="123"/>
    </location>
</feature>
<feature type="transmembrane region" description="Helical" evidence="1">
    <location>
        <begin position="68"/>
        <end position="87"/>
    </location>
</feature>
<dbReference type="AlphaFoldDB" id="A0A402WNU2"/>
<dbReference type="EMBL" id="RSUV01000043">
    <property type="protein sequence ID" value="MIV47252.1"/>
    <property type="molecule type" value="Genomic_DNA"/>
</dbReference>
<evidence type="ECO:0000313" key="2">
    <source>
        <dbReference type="EMBL" id="MIV47252.1"/>
    </source>
</evidence>
<sequence length="217" mass="24283">MILKPPCLRERLTGLWRPCLPFSPHVRPAGRGAKQRRDITRARRLAMRHVFDAGDYDHNGLLTAPMGFWVAVVFSLKAWVLFLVAQACEGQRLALFDGMYPSVTAVIIGLLLGVPAMALMFCYPLRGRIPRLTGVSYLGVFAAALLSMAYDTLAFCQVDGTQAGLWMSILAFDSACWLGLLPDRRLRAVFFSTWPARDSHMPVARVTTPHQHREIQK</sequence>